<protein>
    <recommendedName>
        <fullName evidence="9">Cysteine repeat modular protein 3</fullName>
    </recommendedName>
</protein>
<accession>W7A4F0</accession>
<dbReference type="InterPro" id="IPR011641">
    <property type="entry name" value="Tyr-kin_ephrin_A/B_rcpt-like"/>
</dbReference>
<dbReference type="InterPro" id="IPR052071">
    <property type="entry name" value="SCUB_EGF-like_domain"/>
</dbReference>
<feature type="transmembrane region" description="Helical" evidence="3">
    <location>
        <begin position="2221"/>
        <end position="2243"/>
    </location>
</feature>
<keyword evidence="3" id="KW-1133">Transmembrane helix</keyword>
<evidence type="ECO:0000259" key="5">
    <source>
        <dbReference type="Pfam" id="PF07699"/>
    </source>
</evidence>
<evidence type="ECO:0008006" key="9">
    <source>
        <dbReference type="Google" id="ProtNLM"/>
    </source>
</evidence>
<gene>
    <name evidence="7" type="ORF">C922_03189</name>
</gene>
<feature type="transmembrane region" description="Helical" evidence="3">
    <location>
        <begin position="2655"/>
        <end position="2679"/>
    </location>
</feature>
<reference evidence="7 8" key="1">
    <citation type="submission" date="2013-02" db="EMBL/GenBank/DDBJ databases">
        <title>The Genome Sequence of Plasmodium inui San Antonio 1.</title>
        <authorList>
            <consortium name="The Broad Institute Genome Sequencing Platform"/>
            <consortium name="The Broad Institute Genome Sequencing Center for Infectious Disease"/>
            <person name="Neafsey D."/>
            <person name="Cheeseman I."/>
            <person name="Volkman S."/>
            <person name="Adams J."/>
            <person name="Walker B."/>
            <person name="Young S.K."/>
            <person name="Zeng Q."/>
            <person name="Gargeya S."/>
            <person name="Fitzgerald M."/>
            <person name="Haas B."/>
            <person name="Abouelleil A."/>
            <person name="Alvarado L."/>
            <person name="Arachchi H.M."/>
            <person name="Berlin A.M."/>
            <person name="Chapman S.B."/>
            <person name="Dewar J."/>
            <person name="Goldberg J."/>
            <person name="Griggs A."/>
            <person name="Gujja S."/>
            <person name="Hansen M."/>
            <person name="Howarth C."/>
            <person name="Imamovic A."/>
            <person name="Larimer J."/>
            <person name="McCowan C."/>
            <person name="Murphy C."/>
            <person name="Neiman D."/>
            <person name="Pearson M."/>
            <person name="Priest M."/>
            <person name="Roberts A."/>
            <person name="Saif S."/>
            <person name="Shea T."/>
            <person name="Sisk P."/>
            <person name="Sykes S."/>
            <person name="Wortman J."/>
            <person name="Nusbaum C."/>
            <person name="Birren B."/>
        </authorList>
    </citation>
    <scope>NUCLEOTIDE SEQUENCE [LARGE SCALE GENOMIC DNA]</scope>
    <source>
        <strain evidence="7 8">San Antonio 1</strain>
    </source>
</reference>
<name>W7A4F0_9APIC</name>
<dbReference type="Proteomes" id="UP000030640">
    <property type="component" value="Unassembled WGS sequence"/>
</dbReference>
<keyword evidence="3" id="KW-0472">Membrane</keyword>
<dbReference type="GeneID" id="20038463"/>
<feature type="transmembrane region" description="Helical" evidence="3">
    <location>
        <begin position="2572"/>
        <end position="2593"/>
    </location>
</feature>
<evidence type="ECO:0000313" key="7">
    <source>
        <dbReference type="EMBL" id="EUD66555.1"/>
    </source>
</evidence>
<dbReference type="InterPro" id="IPR056048">
    <property type="entry name" value="CRMPA/B-like_DUF7631"/>
</dbReference>
<dbReference type="VEuPathDB" id="PlasmoDB:C922_03189"/>
<organism evidence="7 8">
    <name type="scientific">Plasmodium inui San Antonio 1</name>
    <dbReference type="NCBI Taxonomy" id="1237626"/>
    <lineage>
        <taxon>Eukaryota</taxon>
        <taxon>Sar</taxon>
        <taxon>Alveolata</taxon>
        <taxon>Apicomplexa</taxon>
        <taxon>Aconoidasida</taxon>
        <taxon>Haemosporida</taxon>
        <taxon>Plasmodiidae</taxon>
        <taxon>Plasmodium</taxon>
        <taxon>Plasmodium (Plasmodium)</taxon>
    </lineage>
</organism>
<keyword evidence="3" id="KW-0812">Transmembrane</keyword>
<feature type="coiled-coil region" evidence="1">
    <location>
        <begin position="3216"/>
        <end position="3243"/>
    </location>
</feature>
<keyword evidence="1" id="KW-0175">Coiled coil</keyword>
<evidence type="ECO:0000256" key="2">
    <source>
        <dbReference type="SAM" id="MobiDB-lite"/>
    </source>
</evidence>
<feature type="domain" description="DUF7631" evidence="6">
    <location>
        <begin position="1973"/>
        <end position="2021"/>
    </location>
</feature>
<feature type="transmembrane region" description="Helical" evidence="3">
    <location>
        <begin position="2296"/>
        <end position="2320"/>
    </location>
</feature>
<feature type="domain" description="Tyrosine-protein kinase ephrin type A/B receptor-like" evidence="5">
    <location>
        <begin position="842"/>
        <end position="885"/>
    </location>
</feature>
<feature type="signal peptide" evidence="4">
    <location>
        <begin position="1"/>
        <end position="21"/>
    </location>
</feature>
<feature type="region of interest" description="Disordered" evidence="2">
    <location>
        <begin position="1355"/>
        <end position="1425"/>
    </location>
</feature>
<feature type="compositionally biased region" description="Low complexity" evidence="2">
    <location>
        <begin position="66"/>
        <end position="76"/>
    </location>
</feature>
<evidence type="ECO:0000313" key="8">
    <source>
        <dbReference type="Proteomes" id="UP000030640"/>
    </source>
</evidence>
<dbReference type="OrthoDB" id="410989at2759"/>
<dbReference type="RefSeq" id="XP_008817003.1">
    <property type="nucleotide sequence ID" value="XM_008818781.1"/>
</dbReference>
<evidence type="ECO:0000256" key="3">
    <source>
        <dbReference type="SAM" id="Phobius"/>
    </source>
</evidence>
<dbReference type="SMART" id="SM01411">
    <property type="entry name" value="Ephrin_rec_like"/>
    <property type="match status" value="9"/>
</dbReference>
<feature type="compositionally biased region" description="Acidic residues" evidence="2">
    <location>
        <begin position="54"/>
        <end position="65"/>
    </location>
</feature>
<feature type="chain" id="PRO_5004887919" description="Cysteine repeat modular protein 3" evidence="4">
    <location>
        <begin position="22"/>
        <end position="3303"/>
    </location>
</feature>
<feature type="transmembrane region" description="Helical" evidence="3">
    <location>
        <begin position="2724"/>
        <end position="2743"/>
    </location>
</feature>
<feature type="region of interest" description="Disordered" evidence="2">
    <location>
        <begin position="2395"/>
        <end position="2441"/>
    </location>
</feature>
<keyword evidence="8" id="KW-1185">Reference proteome</keyword>
<sequence length="3303" mass="381287">MMNLLSGKFVALWGTLPVINAVGKIVQGFVARATRSLLIGGKKVTTRAPTREESQEDEEKSEDENYNSNGNSNRNSNRNRDSSRGSSTSSNIRTAEWLFCPHRAKEGTPLTTFGEKKREILPGESLMSRPFTISRRESYVKSESESTSKKQTRRCLAEFINLDTSPKGDKKADAVRGKYQEGTPNDYLVDKENQEEATTRNIYRQDPSEGSGYDVESGPSKDITTSLKALFLNKKKNKGEKNKRNNLSKNIEHTAEFIEENIPTDKPSIPHILADQMFIITKNHNTSIEIKGNGLDKFKYITILIYDTFENCKGNVVQKVSVEELSPFHILTKNFVMNKLGMFSICIETEYPKYVALLKVQNNLIKQITPSSEVSTIPAFNCAMGESSIFMPEESNVGVVEKIGEILSQKKYSYHKLGDVLSKEIKILACSSMGNYLVLLEMNYIIVVNSYHKYVQEIITHFLTKPVAIFLDNYTIYVTDADRKNVFRYMSEYILNETAAKLLFLDGSGQVEQAKGEKGVRAPSSAYHTPGKTNGRHTYATGKKRDYLSPLGGIFLQEKENEQIDYLMNGERYLITHRRDYDKIQQSKGNQAKLKGLLSKSVTLVYPAGIVVDQEKVYFVDTALHMLFCFSLKENKIVETFGYLNSPVMSDKGLNKPFSLSLFHVTKQKKSLLFLSELSSSRILIFEIKKYIKLYLTYGNLPLDIASSIVVTPQFLIVCGIKRSKENYVNYVTYIKIEELSEFEIEYNEFSYTMHYGQMVNMTPLKRSRNIKKFTLRQYDNKTNEDIDTGLNIDKHSGMISGKVKISAWFHMEIVVYDYFKKMTLSFQNFIASCPQGFFFQSKNCVPCPIGHYTSKANRLNCISCESYKKNSTTSYTGSISRNECLCKAGYYLKEKIKSCVKCPAGYYKGQIGDFKCQSTCENMKRSIVEGAASYEELNCACKDGYYTDDQSKCVPCHLNSYCIYNPNVPIHKADVIPCKEYMVTLKRGSTSPKDCICSVGYYYEKETDTCKPCSYDAYKPNQGNESCIPFASNPGSTQEFLPNENYFEHSNVFLKKTSNVIMSPRKGNSSFHSAKLCETGYFYSKNKSICSICRYNGYCKGLNNAVIACPKNSVTVKLKSVTSLDCLCERGYGRITIHKHKSFSVLCVPCPYNTFQPHHSSGECIPCPAYTFTISAKSTSITDCLPQNGYYNIYFQYIYQHSKERLVQNVPHFLQQYHRYLSGQYRKGREAYVPKRQPRGDCHRDHICGIDHQDSPLSLHHLTPNLMEGKKRTHRHHEEKQHNAQCKWRDKLEVTSGYETDLTKARMPQIRNNIRNLKGSYSNAFYTNYLKNVILMDSSKVARFIQQEGSIFSLDNSPVGENNHGAIPKDQREPSQGGFLLPRQEDTKEAPSERESILMKDGKEHTPGVLSTEKAAPRTPSDSNLNLQGTTLLSEEMKAVVGKFNFIAQKKKDLLIVIKSREQTYIENKRKDISYECYEMDRAIIIEKNVYVTTIPEIDLISCLNTCISNVYCTGIEMDRTIQHGKTDLFFFLNRSHGTKMIHFFKCYLYFYEEIASYYKKESLKKIEDIQHYDDADRITGCVVQKNEMLKLWKVYNFDICPNNYYCPVKSFKKKKCPLNSVKKNFQGTIENCLCSPGYSLQNNLNLCVPCEKGTYKDSTSNGKCTKCPHSLTTSSEASSSKYDCVCREGYYFHGRFRMKLVDLKMEQAIIEHINKAKENKILSLPSGQNKVQNLFFQVKSAGRRQKFAKMVQAFLGESPQGTTGKKGPHGGDNTRAIKENELVSTVKERSFTQMGDTPVHVSHAPHAVQKHYNALSSLDFLSNKFDDSVDGFPYGTCIKCPDKMFCPGFWFKNFEKELHHPPIFCPKGSIVPKTTLESTDVHKCICGKGYSINVQSRHHSRGGSDGSNGRSDSGGSGEMCVKCEERYYKDVVDNSPCAGLCMEFSTSFPGSISKKQCFCDRGKYMIHESSHEMKCVNCSKGALCIGGLKYKSLKNLIQDSSYTDIEINDHVIPFPQKGYFATFEIKHEDFAWSPLNSLNLQINNYEKGDIIIKNKIAKQLFGRRVSHLTVERNHQNNHPKNHKMEVNPGKEIPLGYPTNKESISLVEAGITHILVNEKLEKLKYKNEDLTVERIPDFHLCPISKRCVGGVDNLCAHGSEGYLCNNCSKNYDMIYFRSQCFKCKKTKTELMDLLARKIFFYMIVFFLIYLNYFCYVKRNFVFMGIFKIWYFFIICFLPYIHVVESNHNTLPSHLFYFQSFITLPMRFLTHYLKLNCFVSSYSNQQYIHIWYIQRYIKIAEPMIDCAVLTTLFLIIYLVYNRLKGKQISTVETVIAKQINKVHSKGYYQHRSDFYYHYYQKHVIDTINNKKGREYLWSKKWKNVSFDHEHSSCEEAAKGREKAKRTKKPQRDSNTLGGKSTHCGSDADLSTSDDSLRGSKMAKKELSSSNENLYNFDETFLPKDASNYGVKEENITKDKYWTYMCALNIYNIKAFGLFRYIHPSSISTFSRIKRILSDLKVIYIIVLYIYFPFTLISLLELVWCQPVKYKNKVPMLILYHMPSQVCNWRNKLFATGVMFSSVFFLIYLLFFIFSFYGTLKNFKICGSYAKRVRSYFLFNGYNYQNRCWDLFHVAKVIFVAISFTCQLYTKRSDNAKYFICCCIVFILITEVTLILMYSPYDKRSNNILRKLSLLSTFSILITYLSVQFSFFFNFPIMNALPFLLFVYFHLYMGNKILLEFAIYKNIFKRKEENEDQQDVGREAEGLLNEQSFFNFAKQKSNQNGVHLDVHADDRNASGAHNCSNKGGEKKEKKTSFHFPFSFPFPYPSALHICNLYDFLLRVNNIPSYSILFNEKGEEIFIFEKGSTKCKYEEIVKNVKMNTTERSQTGVISLDLLHSDLLYYSISDSSRQPLSNMNYVDLNKQSTNWSQLMGESKLSNNYEQIFLREKKYPKEKENYLHGDVDRENSRGAIAPINITHFINCLIEAINILFVNQSYNQISVEWISFVTRFSICFIHWMKNYDEKLVNLVPINKKQFEMKKRNLLFYSLFSSYEEVYSLQSIIGDKNKFEECKKNFVQAENLEQFYLYLNEAKRKKPGAKRAYSQSDDEEKSDCYTSLNFLDDEFYRCEQDIIKLLFDENIFKNLSISIVEFFFSIYMIQFIESKRLSILIFLFCEKKNYLSREKQFLKIIQARKKDIQLIMYSQNNKEIYDFVENNYLNEYNRDLKKKIKNLQNLIRKKEKSSLKREKVKSVTRVQGNRAMKMSNANAYFVQTLKKLLDDSSATTRRHTGSARRKPHERTPQ</sequence>
<feature type="domain" description="Tyrosine-protein kinase ephrin type A/B receptor-like" evidence="5">
    <location>
        <begin position="1639"/>
        <end position="1686"/>
    </location>
</feature>
<feature type="region of interest" description="Disordered" evidence="2">
    <location>
        <begin position="44"/>
        <end position="89"/>
    </location>
</feature>
<proteinExistence type="predicted"/>
<dbReference type="GO" id="GO:0007165">
    <property type="term" value="P:signal transduction"/>
    <property type="evidence" value="ECO:0007669"/>
    <property type="project" value="TreeGrafter"/>
</dbReference>
<dbReference type="Pfam" id="PF07699">
    <property type="entry name" value="Ephrin_rec_like"/>
    <property type="match status" value="3"/>
</dbReference>
<feature type="region of interest" description="Disordered" evidence="2">
    <location>
        <begin position="3281"/>
        <end position="3303"/>
    </location>
</feature>
<dbReference type="EMBL" id="KI965471">
    <property type="protein sequence ID" value="EUD66555.1"/>
    <property type="molecule type" value="Genomic_DNA"/>
</dbReference>
<feature type="transmembrane region" description="Helical" evidence="3">
    <location>
        <begin position="2194"/>
        <end position="2214"/>
    </location>
</feature>
<feature type="compositionally biased region" description="Basic residues" evidence="2">
    <location>
        <begin position="3286"/>
        <end position="3303"/>
    </location>
</feature>
<feature type="transmembrane region" description="Helical" evidence="3">
    <location>
        <begin position="2691"/>
        <end position="2712"/>
    </location>
</feature>
<feature type="region of interest" description="Disordered" evidence="2">
    <location>
        <begin position="191"/>
        <end position="219"/>
    </location>
</feature>
<dbReference type="Gene3D" id="2.10.50.10">
    <property type="entry name" value="Tumor Necrosis Factor Receptor, subunit A, domain 2"/>
    <property type="match status" value="4"/>
</dbReference>
<feature type="region of interest" description="Disordered" evidence="2">
    <location>
        <begin position="1898"/>
        <end position="1918"/>
    </location>
</feature>
<dbReference type="SUPFAM" id="SSF57184">
    <property type="entry name" value="Growth factor receptor domain"/>
    <property type="match status" value="3"/>
</dbReference>
<dbReference type="PANTHER" id="PTHR24046:SF5">
    <property type="entry name" value="EGF-LIKE DOMAIN-CONTAINING PROTEIN"/>
    <property type="match status" value="1"/>
</dbReference>
<evidence type="ECO:0000259" key="6">
    <source>
        <dbReference type="Pfam" id="PF24634"/>
    </source>
</evidence>
<dbReference type="GO" id="GO:0009986">
    <property type="term" value="C:cell surface"/>
    <property type="evidence" value="ECO:0007669"/>
    <property type="project" value="TreeGrafter"/>
</dbReference>
<dbReference type="GO" id="GO:0005615">
    <property type="term" value="C:extracellular space"/>
    <property type="evidence" value="ECO:0007669"/>
    <property type="project" value="TreeGrafter"/>
</dbReference>
<keyword evidence="4" id="KW-0732">Signal</keyword>
<dbReference type="Pfam" id="PF24634">
    <property type="entry name" value="DUF7631"/>
    <property type="match status" value="1"/>
</dbReference>
<feature type="domain" description="Tyrosine-protein kinase ephrin type A/B receptor-like" evidence="5">
    <location>
        <begin position="1146"/>
        <end position="1185"/>
    </location>
</feature>
<dbReference type="PANTHER" id="PTHR24046">
    <property type="entry name" value="SIGNAL PEPTIDE, CUB AND EGF-LIKE DOMAIN-CONTAINING"/>
    <property type="match status" value="1"/>
</dbReference>
<feature type="transmembrane region" description="Helical" evidence="3">
    <location>
        <begin position="2521"/>
        <end position="2543"/>
    </location>
</feature>
<evidence type="ECO:0000256" key="4">
    <source>
        <dbReference type="SAM" id="SignalP"/>
    </source>
</evidence>
<feature type="compositionally biased region" description="Basic and acidic residues" evidence="2">
    <location>
        <begin position="1384"/>
        <end position="1407"/>
    </location>
</feature>
<dbReference type="SUPFAM" id="SSF63825">
    <property type="entry name" value="YWTD domain"/>
    <property type="match status" value="1"/>
</dbReference>
<dbReference type="InterPro" id="IPR009030">
    <property type="entry name" value="Growth_fac_rcpt_cys_sf"/>
</dbReference>
<evidence type="ECO:0000256" key="1">
    <source>
        <dbReference type="SAM" id="Coils"/>
    </source>
</evidence>